<dbReference type="GO" id="GO:0005829">
    <property type="term" value="C:cytosol"/>
    <property type="evidence" value="ECO:0007669"/>
    <property type="project" value="TreeGrafter"/>
</dbReference>
<evidence type="ECO:0000259" key="2">
    <source>
        <dbReference type="Pfam" id="PF01243"/>
    </source>
</evidence>
<gene>
    <name evidence="3" type="ORF">EV193_103652</name>
</gene>
<accession>A0A4Q7KW97</accession>
<dbReference type="PANTHER" id="PTHR35176:SF6">
    <property type="entry name" value="HEME OXYGENASE HI_0854-RELATED"/>
    <property type="match status" value="1"/>
</dbReference>
<proteinExistence type="predicted"/>
<dbReference type="PANTHER" id="PTHR35176">
    <property type="entry name" value="HEME OXYGENASE HI_0854-RELATED"/>
    <property type="match status" value="1"/>
</dbReference>
<evidence type="ECO:0000256" key="1">
    <source>
        <dbReference type="ARBA" id="ARBA00023002"/>
    </source>
</evidence>
<dbReference type="EMBL" id="SGWQ01000003">
    <property type="protein sequence ID" value="RZS41329.1"/>
    <property type="molecule type" value="Genomic_DNA"/>
</dbReference>
<comment type="caution">
    <text evidence="3">The sequence shown here is derived from an EMBL/GenBank/DDBJ whole genome shotgun (WGS) entry which is preliminary data.</text>
</comment>
<dbReference type="InterPro" id="IPR012349">
    <property type="entry name" value="Split_barrel_FMN-bd"/>
</dbReference>
<evidence type="ECO:0000313" key="3">
    <source>
        <dbReference type="EMBL" id="RZS41329.1"/>
    </source>
</evidence>
<protein>
    <submittedName>
        <fullName evidence="3">PPOX class probable F420-dependent enzyme</fullName>
    </submittedName>
</protein>
<evidence type="ECO:0000313" key="4">
    <source>
        <dbReference type="Proteomes" id="UP000294257"/>
    </source>
</evidence>
<reference evidence="3 4" key="1">
    <citation type="submission" date="2019-02" db="EMBL/GenBank/DDBJ databases">
        <title>Genomic Encyclopedia of Type Strains, Phase IV (KMG-IV): sequencing the most valuable type-strain genomes for metagenomic binning, comparative biology and taxonomic classification.</title>
        <authorList>
            <person name="Goeker M."/>
        </authorList>
    </citation>
    <scope>NUCLEOTIDE SEQUENCE [LARGE SCALE GENOMIC DNA]</scope>
    <source>
        <strain evidence="3 4">DSM 101727</strain>
    </source>
</reference>
<dbReference type="Proteomes" id="UP000294257">
    <property type="component" value="Unassembled WGS sequence"/>
</dbReference>
<dbReference type="RefSeq" id="WP_130344254.1">
    <property type="nucleotide sequence ID" value="NZ_SGWQ01000003.1"/>
</dbReference>
<dbReference type="Pfam" id="PF01243">
    <property type="entry name" value="PNPOx_N"/>
    <property type="match status" value="1"/>
</dbReference>
<keyword evidence="1" id="KW-0560">Oxidoreductase</keyword>
<feature type="domain" description="Pyridoxamine 5'-phosphate oxidase N-terminal" evidence="2">
    <location>
        <begin position="4"/>
        <end position="101"/>
    </location>
</feature>
<organism evidence="3 4">
    <name type="scientific">Herbihabitans rhizosphaerae</name>
    <dbReference type="NCBI Taxonomy" id="1872711"/>
    <lineage>
        <taxon>Bacteria</taxon>
        <taxon>Bacillati</taxon>
        <taxon>Actinomycetota</taxon>
        <taxon>Actinomycetes</taxon>
        <taxon>Pseudonocardiales</taxon>
        <taxon>Pseudonocardiaceae</taxon>
        <taxon>Herbihabitans</taxon>
    </lineage>
</organism>
<dbReference type="GO" id="GO:0070967">
    <property type="term" value="F:coenzyme F420 binding"/>
    <property type="evidence" value="ECO:0007669"/>
    <property type="project" value="TreeGrafter"/>
</dbReference>
<dbReference type="GO" id="GO:0016627">
    <property type="term" value="F:oxidoreductase activity, acting on the CH-CH group of donors"/>
    <property type="evidence" value="ECO:0007669"/>
    <property type="project" value="TreeGrafter"/>
</dbReference>
<dbReference type="SUPFAM" id="SSF50475">
    <property type="entry name" value="FMN-binding split barrel"/>
    <property type="match status" value="1"/>
</dbReference>
<dbReference type="OrthoDB" id="162914at2"/>
<dbReference type="InterPro" id="IPR052019">
    <property type="entry name" value="F420H2_bilvrd_red/Heme_oxyg"/>
</dbReference>
<dbReference type="InterPro" id="IPR011576">
    <property type="entry name" value="Pyridox_Oxase_N"/>
</dbReference>
<dbReference type="Gene3D" id="2.30.110.10">
    <property type="entry name" value="Electron Transport, Fmn-binding Protein, Chain A"/>
    <property type="match status" value="1"/>
</dbReference>
<dbReference type="AlphaFoldDB" id="A0A4Q7KW97"/>
<keyword evidence="4" id="KW-1185">Reference proteome</keyword>
<sequence>MTTLTEQARDLLDGKNFATIATLNEDGSPHTSVIWVTSDGDDVLFTTRADRRKARNVARDPRVSISLFDTANPYRTSDIRGIAELVEDPGNTLGNRLSHEYVGEDAPPEPPEVVRYIVRVRPHKVIDFAV</sequence>
<name>A0A4Q7KW97_9PSEU</name>
<dbReference type="NCBIfam" id="TIGR03618">
    <property type="entry name" value="Rv1155_F420"/>
    <property type="match status" value="1"/>
</dbReference>
<dbReference type="InterPro" id="IPR019920">
    <property type="entry name" value="F420-binding_dom_put"/>
</dbReference>